<sequence length="267" mass="27781">MNIAPTLLAAALALVLSACDDKKNDRSADSTAGTGTSAAGSTTAGSGATAPPTDTSNTAANTAADAGTATTGASTTADATHDATAAAHGTLSESDRKALREVAEIDRHEIAAAKHALNKKNMKEAVRSYAETLLADHTRDLEATERLLGGSTDGKTSSSRRALGMTSTGSTGAAGTADAATDNDSDLHRMREKFDEDVRRLDALADDAYAKAWVDHMIRSHEDALTKLDRDIPKATDPAVKAQLEQTRAMIARHLEMARSLKASHDA</sequence>
<feature type="compositionally biased region" description="Low complexity" evidence="1">
    <location>
        <begin position="166"/>
        <end position="182"/>
    </location>
</feature>
<name>A0A290XEP1_9GAMM</name>
<protein>
    <recommendedName>
        <fullName evidence="2">DUF4142 domain-containing protein</fullName>
    </recommendedName>
</protein>
<dbReference type="RefSeq" id="WP_096298065.1">
    <property type="nucleotide sequence ID" value="NZ_CP023406.1"/>
</dbReference>
<organism evidence="3 4">
    <name type="scientific">Luteimonas chenhongjianii</name>
    <dbReference type="NCBI Taxonomy" id="2006110"/>
    <lineage>
        <taxon>Bacteria</taxon>
        <taxon>Pseudomonadati</taxon>
        <taxon>Pseudomonadota</taxon>
        <taxon>Gammaproteobacteria</taxon>
        <taxon>Lysobacterales</taxon>
        <taxon>Lysobacteraceae</taxon>
        <taxon>Luteimonas</taxon>
    </lineage>
</organism>
<feature type="domain" description="DUF4142" evidence="2">
    <location>
        <begin position="178"/>
        <end position="261"/>
    </location>
</feature>
<reference evidence="4" key="1">
    <citation type="submission" date="2017-09" db="EMBL/GenBank/DDBJ databases">
        <title>Luteimonas liuhanmingii sp.nov., isolated from the intestinal contents of Tibetan Plateau Pika in Yushu, Qinghai Province, China.</title>
        <authorList>
            <person name="Gui Z."/>
        </authorList>
    </citation>
    <scope>NUCLEOTIDE SEQUENCE [LARGE SCALE GENOMIC DNA]</scope>
    <source>
        <strain evidence="4">100111</strain>
    </source>
</reference>
<feature type="region of interest" description="Disordered" evidence="1">
    <location>
        <begin position="144"/>
        <end position="184"/>
    </location>
</feature>
<evidence type="ECO:0000259" key="2">
    <source>
        <dbReference type="Pfam" id="PF13628"/>
    </source>
</evidence>
<evidence type="ECO:0000256" key="1">
    <source>
        <dbReference type="SAM" id="MobiDB-lite"/>
    </source>
</evidence>
<dbReference type="PANTHER" id="PTHR38593">
    <property type="entry name" value="BLR2558 PROTEIN"/>
    <property type="match status" value="1"/>
</dbReference>
<dbReference type="EMBL" id="CP023406">
    <property type="protein sequence ID" value="ATD67541.1"/>
    <property type="molecule type" value="Genomic_DNA"/>
</dbReference>
<accession>A0A290XEP1</accession>
<dbReference type="InterPro" id="IPR012347">
    <property type="entry name" value="Ferritin-like"/>
</dbReference>
<gene>
    <name evidence="3" type="ORF">CNR27_08915</name>
</gene>
<keyword evidence="4" id="KW-1185">Reference proteome</keyword>
<dbReference type="InterPro" id="IPR025419">
    <property type="entry name" value="DUF4142"/>
</dbReference>
<evidence type="ECO:0000313" key="4">
    <source>
        <dbReference type="Proteomes" id="UP000218968"/>
    </source>
</evidence>
<feature type="compositionally biased region" description="Low complexity" evidence="1">
    <location>
        <begin position="29"/>
        <end position="60"/>
    </location>
</feature>
<proteinExistence type="predicted"/>
<evidence type="ECO:0000313" key="3">
    <source>
        <dbReference type="EMBL" id="ATD67541.1"/>
    </source>
</evidence>
<dbReference type="KEGG" id="lum:CNR27_08915"/>
<dbReference type="PANTHER" id="PTHR38593:SF1">
    <property type="entry name" value="BLR2558 PROTEIN"/>
    <property type="match status" value="1"/>
</dbReference>
<dbReference type="AlphaFoldDB" id="A0A290XEP1"/>
<dbReference type="Gene3D" id="1.20.1260.10">
    <property type="match status" value="1"/>
</dbReference>
<dbReference type="Proteomes" id="UP000218968">
    <property type="component" value="Chromosome"/>
</dbReference>
<feature type="region of interest" description="Disordered" evidence="1">
    <location>
        <begin position="23"/>
        <end position="60"/>
    </location>
</feature>
<dbReference type="Pfam" id="PF13628">
    <property type="entry name" value="DUF4142"/>
    <property type="match status" value="1"/>
</dbReference>